<proteinExistence type="predicted"/>
<reference evidence="1" key="1">
    <citation type="submission" date="2021-05" db="EMBL/GenBank/DDBJ databases">
        <authorList>
            <person name="Alioto T."/>
            <person name="Alioto T."/>
            <person name="Gomez Garrido J."/>
        </authorList>
    </citation>
    <scope>NUCLEOTIDE SEQUENCE</scope>
</reference>
<organism evidence="1">
    <name type="scientific">Cacopsylla melanoneura</name>
    <dbReference type="NCBI Taxonomy" id="428564"/>
    <lineage>
        <taxon>Eukaryota</taxon>
        <taxon>Metazoa</taxon>
        <taxon>Ecdysozoa</taxon>
        <taxon>Arthropoda</taxon>
        <taxon>Hexapoda</taxon>
        <taxon>Insecta</taxon>
        <taxon>Pterygota</taxon>
        <taxon>Neoptera</taxon>
        <taxon>Paraneoptera</taxon>
        <taxon>Hemiptera</taxon>
        <taxon>Sternorrhyncha</taxon>
        <taxon>Psylloidea</taxon>
        <taxon>Psyllidae</taxon>
        <taxon>Psyllinae</taxon>
        <taxon>Cacopsylla</taxon>
    </lineage>
</organism>
<name>A0A8D9E9K4_9HEMI</name>
<sequence length="119" mass="14403">MAPDQLEHELPFKSENLILSIVSIQCSLHISYIRFYLLHRKKALLSIIRLYILRLKISETLFIQEVTNLFKRLLDLFKRLLPLFNYLTIDLTQLFLVYNIQCRYRGYPQWTSLEYLEHP</sequence>
<accession>A0A8D9E9K4</accession>
<protein>
    <submittedName>
        <fullName evidence="1">Uncharacterized protein</fullName>
    </submittedName>
</protein>
<dbReference type="EMBL" id="HBUF01451858">
    <property type="protein sequence ID" value="CAG6743670.1"/>
    <property type="molecule type" value="Transcribed_RNA"/>
</dbReference>
<dbReference type="AlphaFoldDB" id="A0A8D9E9K4"/>
<evidence type="ECO:0000313" key="1">
    <source>
        <dbReference type="EMBL" id="CAG6743670.1"/>
    </source>
</evidence>